<dbReference type="OrthoDB" id="2679623at2"/>
<accession>A0A1M7LT10</accession>
<name>A0A1M7LT10_9FIRM</name>
<dbReference type="EMBL" id="FRCR01000014">
    <property type="protein sequence ID" value="SHM81424.1"/>
    <property type="molecule type" value="Genomic_DNA"/>
</dbReference>
<dbReference type="RefSeq" id="WP_073258089.1">
    <property type="nucleotide sequence ID" value="NZ_FRCR01000014.1"/>
</dbReference>
<dbReference type="InterPro" id="IPR001387">
    <property type="entry name" value="Cro/C1-type_HTH"/>
</dbReference>
<dbReference type="SUPFAM" id="SSF47413">
    <property type="entry name" value="lambda repressor-like DNA-binding domains"/>
    <property type="match status" value="1"/>
</dbReference>
<evidence type="ECO:0000313" key="2">
    <source>
        <dbReference type="EMBL" id="SHM81424.1"/>
    </source>
</evidence>
<sequence>MINSIGKIIESIKGDLSYTELANRIYEKTGYKIHHTTLQKYATGKREPSKKALKILAAYTEKPLSWFLEEAMGTKPDCSAVEGSEFMYEYGDVVKEAKAKNIPPSSLKLFIKAVEEARKRPN</sequence>
<evidence type="ECO:0000259" key="1">
    <source>
        <dbReference type="PROSITE" id="PS50943"/>
    </source>
</evidence>
<dbReference type="AlphaFoldDB" id="A0A1M7LT10"/>
<protein>
    <submittedName>
        <fullName evidence="2">Helix-turn-helix</fullName>
    </submittedName>
</protein>
<dbReference type="Gene3D" id="1.10.260.40">
    <property type="entry name" value="lambda repressor-like DNA-binding domains"/>
    <property type="match status" value="1"/>
</dbReference>
<dbReference type="GO" id="GO:0003677">
    <property type="term" value="F:DNA binding"/>
    <property type="evidence" value="ECO:0007669"/>
    <property type="project" value="InterPro"/>
</dbReference>
<dbReference type="Pfam" id="PF01381">
    <property type="entry name" value="HTH_3"/>
    <property type="match status" value="1"/>
</dbReference>
<dbReference type="PROSITE" id="PS50943">
    <property type="entry name" value="HTH_CROC1"/>
    <property type="match status" value="1"/>
</dbReference>
<dbReference type="CDD" id="cd00093">
    <property type="entry name" value="HTH_XRE"/>
    <property type="match status" value="1"/>
</dbReference>
<proteinExistence type="predicted"/>
<gene>
    <name evidence="2" type="ORF">SAMN05660826_02026</name>
</gene>
<feature type="domain" description="HTH cro/C1-type" evidence="1">
    <location>
        <begin position="33"/>
        <end position="67"/>
    </location>
</feature>
<evidence type="ECO:0000313" key="3">
    <source>
        <dbReference type="Proteomes" id="UP000184375"/>
    </source>
</evidence>
<dbReference type="InterPro" id="IPR010982">
    <property type="entry name" value="Lambda_DNA-bd_dom_sf"/>
</dbReference>
<reference evidence="3" key="1">
    <citation type="submission" date="2016-11" db="EMBL/GenBank/DDBJ databases">
        <authorList>
            <person name="Varghese N."/>
            <person name="Submissions S."/>
        </authorList>
    </citation>
    <scope>NUCLEOTIDE SEQUENCE [LARGE SCALE GENOMIC DNA]</scope>
    <source>
        <strain evidence="3">DSM 18802</strain>
    </source>
</reference>
<dbReference type="Proteomes" id="UP000184375">
    <property type="component" value="Unassembled WGS sequence"/>
</dbReference>
<keyword evidence="3" id="KW-1185">Reference proteome</keyword>
<organism evidence="2 3">
    <name type="scientific">Caldanaerovirga acetigignens</name>
    <dbReference type="NCBI Taxonomy" id="447595"/>
    <lineage>
        <taxon>Bacteria</taxon>
        <taxon>Bacillati</taxon>
        <taxon>Bacillota</taxon>
        <taxon>Clostridia</taxon>
        <taxon>Thermosediminibacterales</taxon>
        <taxon>Thermosediminibacteraceae</taxon>
        <taxon>Caldanaerovirga</taxon>
    </lineage>
</organism>